<gene>
    <name evidence="1" type="ORF">GAGA_2634</name>
</gene>
<dbReference type="RefSeq" id="WP_008304242.1">
    <property type="nucleotide sequence ID" value="NZ_BAEK01000038.1"/>
</dbReference>
<evidence type="ECO:0000313" key="1">
    <source>
        <dbReference type="EMBL" id="GAC05478.1"/>
    </source>
</evidence>
<protein>
    <recommendedName>
        <fullName evidence="3">Phytanoyl-CoA dioxygenase</fullName>
    </recommendedName>
</protein>
<dbReference type="EMBL" id="BAEK01000038">
    <property type="protein sequence ID" value="GAC05478.1"/>
    <property type="molecule type" value="Genomic_DNA"/>
</dbReference>
<proteinExistence type="predicted"/>
<sequence length="249" mass="28755">MFKLRSYQRLWRYQYKRLSNHLSLLSDPVLRQVITKGYAVIPHYWDSARCEKARLAIDSLLSTPQVKVWRDPVNADERIMGADRLSPDLDLIQDPIINRMIERLYGSSDLAKFTLAARLSAVKGNAGSGQGWHRDSAFVYQFKAILYLSDVTQETGPFEYYKGSGNALSMLKFERDYGFSVDQNRFTDSEIEQTNLKHVQQFCANQGSLLLVNTRGLHRGKPILFGKRYALTNYYWPSKIPEHMQSFVN</sequence>
<reference evidence="1 2" key="1">
    <citation type="journal article" date="2014" name="Environ. Microbiol.">
        <title>Comparative genomics of the marine bacterial genus Glaciecola reveals the high degree of genomic diversity and genomic characteristic for cold adaptation.</title>
        <authorList>
            <person name="Qin Q.L."/>
            <person name="Xie B.B."/>
            <person name="Yu Y."/>
            <person name="Shu Y.L."/>
            <person name="Rong J.C."/>
            <person name="Zhang Y.J."/>
            <person name="Zhao D.L."/>
            <person name="Chen X.L."/>
            <person name="Zhang X.Y."/>
            <person name="Chen B."/>
            <person name="Zhou B.C."/>
            <person name="Zhang Y.Z."/>
        </authorList>
    </citation>
    <scope>NUCLEOTIDE SEQUENCE [LARGE SCALE GENOMIC DNA]</scope>
    <source>
        <strain evidence="1 2">NO2</strain>
    </source>
</reference>
<name>A0ABQ0I7Z7_9ALTE</name>
<organism evidence="1 2">
    <name type="scientific">Paraglaciecola agarilytica NO2</name>
    <dbReference type="NCBI Taxonomy" id="1125747"/>
    <lineage>
        <taxon>Bacteria</taxon>
        <taxon>Pseudomonadati</taxon>
        <taxon>Pseudomonadota</taxon>
        <taxon>Gammaproteobacteria</taxon>
        <taxon>Alteromonadales</taxon>
        <taxon>Alteromonadaceae</taxon>
        <taxon>Paraglaciecola</taxon>
    </lineage>
</organism>
<evidence type="ECO:0008006" key="3">
    <source>
        <dbReference type="Google" id="ProtNLM"/>
    </source>
</evidence>
<keyword evidence="2" id="KW-1185">Reference proteome</keyword>
<dbReference type="Gene3D" id="2.60.120.620">
    <property type="entry name" value="q2cbj1_9rhob like domain"/>
    <property type="match status" value="1"/>
</dbReference>
<accession>A0ABQ0I7Z7</accession>
<dbReference type="Pfam" id="PF05721">
    <property type="entry name" value="PhyH"/>
    <property type="match status" value="1"/>
</dbReference>
<evidence type="ECO:0000313" key="2">
    <source>
        <dbReference type="Proteomes" id="UP000008372"/>
    </source>
</evidence>
<comment type="caution">
    <text evidence="1">The sequence shown here is derived from an EMBL/GenBank/DDBJ whole genome shotgun (WGS) entry which is preliminary data.</text>
</comment>
<dbReference type="InterPro" id="IPR008775">
    <property type="entry name" value="Phytyl_CoA_dOase-like"/>
</dbReference>
<dbReference type="Proteomes" id="UP000008372">
    <property type="component" value="Unassembled WGS sequence"/>
</dbReference>
<dbReference type="SUPFAM" id="SSF51197">
    <property type="entry name" value="Clavaminate synthase-like"/>
    <property type="match status" value="1"/>
</dbReference>